<evidence type="ECO:0000256" key="1">
    <source>
        <dbReference type="ARBA" id="ARBA00001255"/>
    </source>
</evidence>
<dbReference type="InterPro" id="IPR020843">
    <property type="entry name" value="ER"/>
</dbReference>
<dbReference type="Pfam" id="PF00107">
    <property type="entry name" value="ADH_zinc_N"/>
    <property type="match status" value="1"/>
</dbReference>
<dbReference type="PANTHER" id="PTHR31268">
    <property type="match status" value="1"/>
</dbReference>
<evidence type="ECO:0000256" key="2">
    <source>
        <dbReference type="ARBA" id="ARBA00007240"/>
    </source>
</evidence>
<dbReference type="GO" id="GO:0004557">
    <property type="term" value="F:alpha-galactosidase activity"/>
    <property type="evidence" value="ECO:0007669"/>
    <property type="project" value="UniProtKB-EC"/>
</dbReference>
<dbReference type="InterPro" id="IPR011032">
    <property type="entry name" value="GroES-like_sf"/>
</dbReference>
<dbReference type="InterPro" id="IPR008811">
    <property type="entry name" value="Glycosyl_hydrolases_36"/>
</dbReference>
<feature type="domain" description="Enoyl reductase (ER)" evidence="6">
    <location>
        <begin position="17"/>
        <end position="343"/>
    </location>
</feature>
<dbReference type="FunFam" id="3.20.20.70:FF:000222">
    <property type="entry name" value="Raffinose synthase Sip1 protein"/>
    <property type="match status" value="1"/>
</dbReference>
<comment type="catalytic activity">
    <reaction evidence="1">
        <text>Hydrolysis of terminal, non-reducing alpha-D-galactose residues in alpha-D-galactosides, including galactose oligosaccharides, galactomannans and galactolipids.</text>
        <dbReference type="EC" id="3.2.1.22"/>
    </reaction>
</comment>
<evidence type="ECO:0000259" key="6">
    <source>
        <dbReference type="SMART" id="SM00829"/>
    </source>
</evidence>
<dbReference type="Pfam" id="PF05691">
    <property type="entry name" value="Raffinose_syn"/>
    <property type="match status" value="1"/>
</dbReference>
<dbReference type="GO" id="GO:0016491">
    <property type="term" value="F:oxidoreductase activity"/>
    <property type="evidence" value="ECO:0007669"/>
    <property type="project" value="InterPro"/>
</dbReference>
<dbReference type="InterPro" id="IPR013154">
    <property type="entry name" value="ADH-like_N"/>
</dbReference>
<dbReference type="OrthoDB" id="4664297at2759"/>
<dbReference type="Gene3D" id="3.20.20.70">
    <property type="entry name" value="Aldolase class I"/>
    <property type="match status" value="1"/>
</dbReference>
<comment type="caution">
    <text evidence="7">The sequence shown here is derived from an EMBL/GenBank/DDBJ whole genome shotgun (WGS) entry which is preliminary data.</text>
</comment>
<dbReference type="HOGENOM" id="CLU_006630_0_0_1"/>
<dbReference type="Gene3D" id="3.40.50.720">
    <property type="entry name" value="NAD(P)-binding Rossmann-like Domain"/>
    <property type="match status" value="1"/>
</dbReference>
<comment type="similarity">
    <text evidence="2">Belongs to the glycosyl hydrolases 36 family.</text>
</comment>
<reference evidence="8" key="1">
    <citation type="journal article" date="2014" name="Genome Announc.">
        <title>Draft genome sequence of the formaldehyde-resistant fungus Byssochlamys spectabilis No. 5 (anamorph Paecilomyces variotii No. 5) (NBRC109023).</title>
        <authorList>
            <person name="Oka T."/>
            <person name="Ekino K."/>
            <person name="Fukuda K."/>
            <person name="Nomura Y."/>
        </authorList>
    </citation>
    <scope>NUCLEOTIDE SEQUENCE [LARGE SCALE GENOMIC DNA]</scope>
    <source>
        <strain evidence="8">No. 5 / NBRC 109023</strain>
    </source>
</reference>
<proteinExistence type="inferred from homology"/>
<dbReference type="GO" id="GO:0047274">
    <property type="term" value="F:galactinol-sucrose galactosyltransferase activity"/>
    <property type="evidence" value="ECO:0007669"/>
    <property type="project" value="UniProtKB-EC"/>
</dbReference>
<protein>
    <submittedName>
        <fullName evidence="7">Raffinose synthase protein Sip1, putative</fullName>
    </submittedName>
</protein>
<evidence type="ECO:0000256" key="4">
    <source>
        <dbReference type="ARBA" id="ARBA00049426"/>
    </source>
</evidence>
<dbReference type="PANTHER" id="PTHR31268:SF32">
    <property type="entry name" value="GALACTINOL--SUCROSE GALACTOSYLTRANSFERASE 2-RELATED"/>
    <property type="match status" value="1"/>
</dbReference>
<gene>
    <name evidence="7" type="ORF">PVAR5_2645</name>
</gene>
<dbReference type="InParanoid" id="V5HW78"/>
<evidence type="ECO:0000313" key="7">
    <source>
        <dbReference type="EMBL" id="GAD94025.1"/>
    </source>
</evidence>
<evidence type="ECO:0000313" key="8">
    <source>
        <dbReference type="Proteomes" id="UP000018001"/>
    </source>
</evidence>
<dbReference type="SMART" id="SM00829">
    <property type="entry name" value="PKS_ER"/>
    <property type="match status" value="1"/>
</dbReference>
<feature type="compositionally biased region" description="Low complexity" evidence="5">
    <location>
        <begin position="691"/>
        <end position="711"/>
    </location>
</feature>
<dbReference type="InterPro" id="IPR013785">
    <property type="entry name" value="Aldolase_TIM"/>
</dbReference>
<name>V5HW78_BYSSN</name>
<evidence type="ECO:0000256" key="5">
    <source>
        <dbReference type="SAM" id="MobiDB-lite"/>
    </source>
</evidence>
<dbReference type="InterPro" id="IPR013149">
    <property type="entry name" value="ADH-like_C"/>
</dbReference>
<feature type="region of interest" description="Disordered" evidence="5">
    <location>
        <begin position="691"/>
        <end position="715"/>
    </location>
</feature>
<dbReference type="AlphaFoldDB" id="V5HW78"/>
<accession>V5HW78</accession>
<sequence>MAPTTQKAWSVAGKSKGFDELSLKDTEVPKIGDYEVLVKLEGASLNYRDLIIPQGKYPFPLDLPVVPASDGAGTVVEVGPKVTRFQKGDKVVTLFNQGHIYGAIDAQASKTGLGGVYDGTLRQYGAFNEQGLSLAPKNLNSIESATLTCAGLTAWNALYGLKPLKPGQTVLVQGTGGVSIFGLQFAQAAGAKVIATTSSPDKEQTLKKLGAHHVINYRKDPNWGETARKLTNGVGVDHILEVGGPGTLEQSLKAIKYEGVISIIGFLGAGEPKGQPQILDALSNICTIRGVYVGGRDLFEDMIRAIEANDIHPVVDKEVFPLEKAKEAYEYQWAQKHFGKVGIKIESAPVQPISGARKPQKASQVKFVRPAQMSLFAQVTSYPPLGQVTCVPRLQKALKSEDDDKLQFTVVLESSKTFPEQSWEAQIWHNITDPNWSALPLKKCRDSSIPLVTGNAEETYHRYTFSEAIILPENGGYAKFTVRYRTSPDAEWQWANQRYPVNDGELVFAFRKSKYNDPSTLELSSIAAKQELAQYIDGLSSELEVESRKSEAPGSILWNISGTTDAATENESGIKRTMLGKPSALLRNFSLVRVWSPWLAPRHGKKEFRLTEDAILCSFLRSDGLHLVLLAISGTSDVLTVFRSSDKGEVVIQARNDNREQAKFQVLASVADDFEVATSAVIYEARKIVRSPGSNSTSSPPPSRNSNPDSPLGSDIVMVEKDPKAQWLSNWYDGLTYCTWNALGQDLTEEKIVNALNVLKSHGINISNLIIDDNWQDLDNEGQSQFRRGWKSFDANRKGFPNGLKHAVEAIKRSHPSIDHVAVWHALLGYWGGISPDGELAKEYKTKEVKIKDPVAGGTILAIDPDDVSRFYGDFYSYLSSVGINSVKADAQFFLDLLEDPDDRRRFITAYQDAWSIASLRYFSSRAISCMSLTPQLIFHSQMPTNKPSILLRNSDDFFPDVPASHPWHVFCNAHNALLTRHLNVVPDWDMFQTSHPYASFHAASRCVSGGPIYITDEPGKHDVELINQMTAPTIRGNTVILRPSLVGRTLDVYHDYNEGNILKIGTYTGWAMTGSGILGLFNISSSDASTIVPLIDFPGIHADSHGKYIVRAYTTGRVTDMMQSIDGSLVAVTLEQKGWEILTAYPTRAFTLGGSRGCDSTSDGVTHVAILGLLDKMTGVAAVVSSDIFIVENGRLRFDINLKALGTLGIYMSDLSSRTIDKNFMVLVFGQAVPRKAVWKDSGDSSTVLAIDVLSAWKSMGLDPGWSNEIVVQIYVD</sequence>
<dbReference type="SUPFAM" id="SSF51445">
    <property type="entry name" value="(Trans)glycosidases"/>
    <property type="match status" value="1"/>
</dbReference>
<keyword evidence="8" id="KW-1185">Reference proteome</keyword>
<organism evidence="7 8">
    <name type="scientific">Byssochlamys spectabilis (strain No. 5 / NBRC 109023)</name>
    <name type="common">Paecilomyces variotii</name>
    <dbReference type="NCBI Taxonomy" id="1356009"/>
    <lineage>
        <taxon>Eukaryota</taxon>
        <taxon>Fungi</taxon>
        <taxon>Dikarya</taxon>
        <taxon>Ascomycota</taxon>
        <taxon>Pezizomycotina</taxon>
        <taxon>Eurotiomycetes</taxon>
        <taxon>Eurotiomycetidae</taxon>
        <taxon>Eurotiales</taxon>
        <taxon>Thermoascaceae</taxon>
        <taxon>Paecilomyces</taxon>
    </lineage>
</organism>
<dbReference type="CDD" id="cd08276">
    <property type="entry name" value="MDR7"/>
    <property type="match status" value="1"/>
</dbReference>
<dbReference type="InterPro" id="IPR017853">
    <property type="entry name" value="GH"/>
</dbReference>
<dbReference type="SUPFAM" id="SSF50129">
    <property type="entry name" value="GroES-like"/>
    <property type="match status" value="1"/>
</dbReference>
<dbReference type="Pfam" id="PF08240">
    <property type="entry name" value="ADH_N"/>
    <property type="match status" value="1"/>
</dbReference>
<dbReference type="SUPFAM" id="SSF51735">
    <property type="entry name" value="NAD(P)-binding Rossmann-fold domains"/>
    <property type="match status" value="1"/>
</dbReference>
<keyword evidence="3" id="KW-0119">Carbohydrate metabolism</keyword>
<dbReference type="EMBL" id="BAUL01000075">
    <property type="protein sequence ID" value="GAD94025.1"/>
    <property type="molecule type" value="Genomic_DNA"/>
</dbReference>
<evidence type="ECO:0000256" key="3">
    <source>
        <dbReference type="ARBA" id="ARBA00023277"/>
    </source>
</evidence>
<dbReference type="InterPro" id="IPR036291">
    <property type="entry name" value="NAD(P)-bd_dom_sf"/>
</dbReference>
<dbReference type="eggNOG" id="KOG1198">
    <property type="taxonomic scope" value="Eukaryota"/>
</dbReference>
<dbReference type="Proteomes" id="UP000018001">
    <property type="component" value="Unassembled WGS sequence"/>
</dbReference>
<comment type="catalytic activity">
    <reaction evidence="4">
        <text>alpha-D-galactosyl-(1-&gt;3)-1D-myo-inositol + sucrose = raffinose + myo-inositol</text>
        <dbReference type="Rhea" id="RHEA:20161"/>
        <dbReference type="ChEBI" id="CHEBI:16634"/>
        <dbReference type="ChEBI" id="CHEBI:17268"/>
        <dbReference type="ChEBI" id="CHEBI:17505"/>
        <dbReference type="ChEBI" id="CHEBI:17992"/>
        <dbReference type="EC" id="2.4.1.82"/>
    </reaction>
</comment>
<dbReference type="Gene3D" id="3.90.180.10">
    <property type="entry name" value="Medium-chain alcohol dehydrogenases, catalytic domain"/>
    <property type="match status" value="1"/>
</dbReference>